<gene>
    <name evidence="1" type="ORF">VPNG_01972</name>
</gene>
<proteinExistence type="predicted"/>
<evidence type="ECO:0000313" key="2">
    <source>
        <dbReference type="Proteomes" id="UP000285146"/>
    </source>
</evidence>
<dbReference type="EMBL" id="LKEB01000006">
    <property type="protein sequence ID" value="ROW16232.1"/>
    <property type="molecule type" value="Genomic_DNA"/>
</dbReference>
<organism evidence="1 2">
    <name type="scientific">Cytospora leucostoma</name>
    <dbReference type="NCBI Taxonomy" id="1230097"/>
    <lineage>
        <taxon>Eukaryota</taxon>
        <taxon>Fungi</taxon>
        <taxon>Dikarya</taxon>
        <taxon>Ascomycota</taxon>
        <taxon>Pezizomycotina</taxon>
        <taxon>Sordariomycetes</taxon>
        <taxon>Sordariomycetidae</taxon>
        <taxon>Diaporthales</taxon>
        <taxon>Cytosporaceae</taxon>
        <taxon>Cytospora</taxon>
    </lineage>
</organism>
<evidence type="ECO:0000313" key="1">
    <source>
        <dbReference type="EMBL" id="ROW16232.1"/>
    </source>
</evidence>
<sequence>MTVEGIACDWEVKSITSKASIMAWGKQATGPMPLEAIHYLINLAVTKQKNILIGAKTSNFVYVTKEFFQANPLGIKEADVKDDVLGFFSLILTYAKSAPKLEQAGALKALSSIMPRTNFLMMYKLVQSGLKPYLKKQGDLYTLVKYLACWENDYDHDEKKLHTVAVSHGFCKLQNGKMVPTEEIFRDEMKFTYKFKGAKSENVSIKDWIDNLQALEKDSLEEDLDTWMWAQFGGLEQKTEYVVGTQRPVPIFEFRDLGSSTAATMEKDVKEIENAFLELHKKFKTAPTAFTKWWKRAVGGEVFTGIGGHMERREA</sequence>
<protein>
    <submittedName>
        <fullName evidence="1">Uncharacterized protein</fullName>
    </submittedName>
</protein>
<accession>A0A423XJB0</accession>
<name>A0A423XJB0_9PEZI</name>
<dbReference type="OrthoDB" id="1896086at2759"/>
<reference evidence="1 2" key="1">
    <citation type="submission" date="2015-09" db="EMBL/GenBank/DDBJ databases">
        <title>Host preference determinants of Valsa canker pathogens revealed by comparative genomics.</title>
        <authorList>
            <person name="Yin Z."/>
            <person name="Huang L."/>
        </authorList>
    </citation>
    <scope>NUCLEOTIDE SEQUENCE [LARGE SCALE GENOMIC DNA]</scope>
    <source>
        <strain evidence="1 2">SXYLt</strain>
    </source>
</reference>
<dbReference type="AlphaFoldDB" id="A0A423XJB0"/>
<dbReference type="InParanoid" id="A0A423XJB0"/>
<comment type="caution">
    <text evidence="1">The sequence shown here is derived from an EMBL/GenBank/DDBJ whole genome shotgun (WGS) entry which is preliminary data.</text>
</comment>
<keyword evidence="2" id="KW-1185">Reference proteome</keyword>
<dbReference type="Proteomes" id="UP000285146">
    <property type="component" value="Unassembled WGS sequence"/>
</dbReference>